<keyword evidence="6 13" id="KW-0418">Kinase</keyword>
<dbReference type="PANTHER" id="PTHR42742">
    <property type="entry name" value="TRANSCRIPTIONAL REPRESSOR MPRA"/>
    <property type="match status" value="1"/>
</dbReference>
<evidence type="ECO:0000256" key="8">
    <source>
        <dbReference type="ARBA" id="ARBA00022840"/>
    </source>
</evidence>
<gene>
    <name evidence="13" type="ORF">CUC15_16865</name>
</gene>
<dbReference type="InterPro" id="IPR000600">
    <property type="entry name" value="ROK"/>
</dbReference>
<evidence type="ECO:0000256" key="6">
    <source>
        <dbReference type="ARBA" id="ARBA00022777"/>
    </source>
</evidence>
<dbReference type="InterPro" id="IPR051804">
    <property type="entry name" value="Carb_Metab_Reg_Kinase/Isom"/>
</dbReference>
<dbReference type="OrthoDB" id="9783435at2"/>
<dbReference type="FunFam" id="3.30.420.40:FF:000136">
    <property type="entry name" value="Putative fructokinase"/>
    <property type="match status" value="1"/>
</dbReference>
<proteinExistence type="inferred from homology"/>
<evidence type="ECO:0000256" key="3">
    <source>
        <dbReference type="ARBA" id="ARBA00022679"/>
    </source>
</evidence>
<evidence type="ECO:0000256" key="5">
    <source>
        <dbReference type="ARBA" id="ARBA00022741"/>
    </source>
</evidence>
<protein>
    <recommendedName>
        <fullName evidence="11">fructokinase</fullName>
        <ecNumber evidence="11">2.7.1.4</ecNumber>
    </recommendedName>
</protein>
<evidence type="ECO:0000256" key="4">
    <source>
        <dbReference type="ARBA" id="ARBA00022723"/>
    </source>
</evidence>
<name>A0A345PKH2_9BACI</name>
<evidence type="ECO:0000313" key="13">
    <source>
        <dbReference type="EMBL" id="AXI10502.1"/>
    </source>
</evidence>
<dbReference type="GO" id="GO:0005524">
    <property type="term" value="F:ATP binding"/>
    <property type="evidence" value="ECO:0007669"/>
    <property type="project" value="UniProtKB-KW"/>
</dbReference>
<evidence type="ECO:0000313" key="14">
    <source>
        <dbReference type="Proteomes" id="UP000253908"/>
    </source>
</evidence>
<evidence type="ECO:0000256" key="7">
    <source>
        <dbReference type="ARBA" id="ARBA00022833"/>
    </source>
</evidence>
<dbReference type="InterPro" id="IPR043129">
    <property type="entry name" value="ATPase_NBD"/>
</dbReference>
<keyword evidence="4" id="KW-0479">Metal-binding</keyword>
<organism evidence="13 14">
    <name type="scientific">Oceanobacillus zhaokaii</name>
    <dbReference type="NCBI Taxonomy" id="2052660"/>
    <lineage>
        <taxon>Bacteria</taxon>
        <taxon>Bacillati</taxon>
        <taxon>Bacillota</taxon>
        <taxon>Bacilli</taxon>
        <taxon>Bacillales</taxon>
        <taxon>Bacillaceae</taxon>
        <taxon>Oceanobacillus</taxon>
    </lineage>
</organism>
<comment type="similarity">
    <text evidence="2">Belongs to the ROK (NagC/XylR) family.</text>
</comment>
<dbReference type="FunFam" id="3.30.420.40:FF:000153">
    <property type="entry name" value="Putative fructokinase"/>
    <property type="match status" value="1"/>
</dbReference>
<dbReference type="CDD" id="cd24067">
    <property type="entry name" value="ASKHA_NBD_ROK_BsFRK-like"/>
    <property type="match status" value="1"/>
</dbReference>
<dbReference type="KEGG" id="ocn:CUC15_16865"/>
<keyword evidence="14" id="KW-1185">Reference proteome</keyword>
<keyword evidence="9" id="KW-0460">Magnesium</keyword>
<evidence type="ECO:0000256" key="2">
    <source>
        <dbReference type="ARBA" id="ARBA00006479"/>
    </source>
</evidence>
<evidence type="ECO:0000256" key="11">
    <source>
        <dbReference type="ARBA" id="ARBA00038887"/>
    </source>
</evidence>
<keyword evidence="7" id="KW-0862">Zinc</keyword>
<reference evidence="14" key="1">
    <citation type="submission" date="2017-11" db="EMBL/GenBank/DDBJ databases">
        <authorList>
            <person name="Zhu W."/>
        </authorList>
    </citation>
    <scope>NUCLEOTIDE SEQUENCE [LARGE SCALE GENOMIC DNA]</scope>
    <source>
        <strain evidence="14">160</strain>
    </source>
</reference>
<dbReference type="PANTHER" id="PTHR42742:SF3">
    <property type="entry name" value="FRUCTOKINASE"/>
    <property type="match status" value="1"/>
</dbReference>
<dbReference type="Gene3D" id="3.30.420.40">
    <property type="match status" value="2"/>
</dbReference>
<dbReference type="RefSeq" id="WP_114917787.1">
    <property type="nucleotide sequence ID" value="NZ_CP024848.1"/>
</dbReference>
<sequence length="291" mass="31654">MLIGGIEAGGTKFVCAVGDESGEIFDKVSFPTRNPDETLADAKQFFDQYVIEALGVGTFGPVDLNKQSDTYGSILLTPKMKWRNYPLLSRLQDDYSVPVYLDTDVNAACLGEYKYGAGRNVNSCLYITVGTGIGAGLVQNGTVFQGKNHSEMGHIFVQKHVDDPFAGSCPSHGACIEGLASGPAIEQRYGKKGTELVDNEEVWKLAAYYLAQAIVNYFVILSPEKIILGGGVMKQKKLYPMIRGEFMKQLNGYLDVGNVDDIIVAPELKDEQGVKGAILLGMVNEKQVSNF</sequence>
<accession>A0A345PKH2</accession>
<evidence type="ECO:0000256" key="10">
    <source>
        <dbReference type="ARBA" id="ARBA00023277"/>
    </source>
</evidence>
<evidence type="ECO:0000256" key="1">
    <source>
        <dbReference type="ARBA" id="ARBA00001946"/>
    </source>
</evidence>
<dbReference type="GO" id="GO:0008865">
    <property type="term" value="F:fructokinase activity"/>
    <property type="evidence" value="ECO:0007669"/>
    <property type="project" value="UniProtKB-EC"/>
</dbReference>
<keyword evidence="8" id="KW-0067">ATP-binding</keyword>
<dbReference type="AlphaFoldDB" id="A0A345PKH2"/>
<dbReference type="Proteomes" id="UP000253908">
    <property type="component" value="Chromosome"/>
</dbReference>
<dbReference type="Pfam" id="PF00480">
    <property type="entry name" value="ROK"/>
    <property type="match status" value="1"/>
</dbReference>
<dbReference type="GO" id="GO:0046872">
    <property type="term" value="F:metal ion binding"/>
    <property type="evidence" value="ECO:0007669"/>
    <property type="project" value="UniProtKB-KW"/>
</dbReference>
<dbReference type="EMBL" id="CP024848">
    <property type="protein sequence ID" value="AXI10502.1"/>
    <property type="molecule type" value="Genomic_DNA"/>
</dbReference>
<keyword evidence="10" id="KW-0119">Carbohydrate metabolism</keyword>
<keyword evidence="5" id="KW-0547">Nucleotide-binding</keyword>
<comment type="catalytic activity">
    <reaction evidence="12">
        <text>D-fructose + ATP = D-fructose 6-phosphate + ADP + H(+)</text>
        <dbReference type="Rhea" id="RHEA:16125"/>
        <dbReference type="ChEBI" id="CHEBI:15378"/>
        <dbReference type="ChEBI" id="CHEBI:30616"/>
        <dbReference type="ChEBI" id="CHEBI:37721"/>
        <dbReference type="ChEBI" id="CHEBI:61527"/>
        <dbReference type="ChEBI" id="CHEBI:456216"/>
        <dbReference type="EC" id="2.7.1.4"/>
    </reaction>
</comment>
<evidence type="ECO:0000256" key="12">
    <source>
        <dbReference type="ARBA" id="ARBA00048451"/>
    </source>
</evidence>
<evidence type="ECO:0000256" key="9">
    <source>
        <dbReference type="ARBA" id="ARBA00022842"/>
    </source>
</evidence>
<dbReference type="SUPFAM" id="SSF53067">
    <property type="entry name" value="Actin-like ATPase domain"/>
    <property type="match status" value="1"/>
</dbReference>
<comment type="cofactor">
    <cofactor evidence="1">
        <name>Mg(2+)</name>
        <dbReference type="ChEBI" id="CHEBI:18420"/>
    </cofactor>
</comment>
<dbReference type="EC" id="2.7.1.4" evidence="11"/>
<keyword evidence="3" id="KW-0808">Transferase</keyword>